<feature type="domain" description="Protein-glutamine gamma-glutamyltransferase-like C-terminal" evidence="3">
    <location>
        <begin position="473"/>
        <end position="540"/>
    </location>
</feature>
<keyword evidence="2" id="KW-0472">Membrane</keyword>
<evidence type="ECO:0000256" key="2">
    <source>
        <dbReference type="SAM" id="Phobius"/>
    </source>
</evidence>
<feature type="compositionally biased region" description="Acidic residues" evidence="1">
    <location>
        <begin position="437"/>
        <end position="454"/>
    </location>
</feature>
<dbReference type="GeneID" id="40266781"/>
<gene>
    <name evidence="4" type="ORF">FEJ81_15870</name>
</gene>
<keyword evidence="2" id="KW-1133">Transmembrane helix</keyword>
<dbReference type="EMBL" id="CP040330">
    <property type="protein sequence ID" value="QCS43756.1"/>
    <property type="molecule type" value="Genomic_DNA"/>
</dbReference>
<evidence type="ECO:0000313" key="5">
    <source>
        <dbReference type="Proteomes" id="UP000302218"/>
    </source>
</evidence>
<dbReference type="OrthoDB" id="206550at2157"/>
<dbReference type="AlphaFoldDB" id="A0A4V1G014"/>
<protein>
    <submittedName>
        <fullName evidence="4">DUF4129 domain-containing protein</fullName>
    </submittedName>
</protein>
<evidence type="ECO:0000313" key="4">
    <source>
        <dbReference type="EMBL" id="QCS43756.1"/>
    </source>
</evidence>
<sequence length="553" mass="57351">MTGARRLLLVVGCLCCLFVVASALPAADPRLDGPGGSDGEPIAGDWDSMEDTPEFVTESPDDTNGPDDDRDDESSTTIEIDEEIEPGRNVTVQTDYTSHFTTRTIAVNGENVTEIDEFGRATIVVPYAEEMTVSIPEQNQSRTFDVRTAATLEIRGGAAPARDLEITAEVGSTPVPNATVSRDGTAVAMTDADGEATVTLPETTGPVDLRVEREPVAGNRTVEVAEPTVEFVSPVLFPGSPAPVQVSADGAGVPNATVSLESGGTATTGENGRTRLWLPIGDEATVTAEVGAETATATVGDLYLRLAAVVVLVPGFCIGGVVTYYRLIATSERRRGNAVAELFVALADLVGGLGTALSRLFGAIGGYSLPSISLPTISMPSLEFGGTGRGSPAVGSALSSIGRAFGSLPSLGSLRSFGRSSADSDRSLLEGILGPTADDEDADEPGDSEGDEAGSPDLAAEPLAPHGPRAEVRAAWHAFLDRLEIADRETATPGAVARDALAAGFPADRVSRLVAIVRDIEYGGREPSPERAAAARAAVRELLDHEPDEEGSE</sequence>
<reference evidence="5" key="1">
    <citation type="submission" date="2019-05" db="EMBL/GenBank/DDBJ databases">
        <title>Genome sequence and methylation pattern of the halophilic Archaeon Natrinema versiforme BOL5-4.</title>
        <authorList>
            <person name="DasSarma P."/>
            <person name="Anton B.P."/>
            <person name="DasSarma S.L."/>
            <person name="Martinez F.L."/>
            <person name="Guzman D."/>
            <person name="Roberts R.J."/>
            <person name="DasSarma S."/>
        </authorList>
    </citation>
    <scope>NUCLEOTIDE SEQUENCE [LARGE SCALE GENOMIC DNA]</scope>
    <source>
        <strain evidence="5">BOL5-4</strain>
    </source>
</reference>
<dbReference type="Proteomes" id="UP000302218">
    <property type="component" value="Chromosome"/>
</dbReference>
<feature type="transmembrane region" description="Helical" evidence="2">
    <location>
        <begin position="302"/>
        <end position="325"/>
    </location>
</feature>
<keyword evidence="2" id="KW-0812">Transmembrane</keyword>
<evidence type="ECO:0000259" key="3">
    <source>
        <dbReference type="Pfam" id="PF13559"/>
    </source>
</evidence>
<accession>A0A4V1G014</accession>
<name>A0A4V1G014_9EURY</name>
<evidence type="ECO:0000256" key="1">
    <source>
        <dbReference type="SAM" id="MobiDB-lite"/>
    </source>
</evidence>
<feature type="compositionally biased region" description="Acidic residues" evidence="1">
    <location>
        <begin position="47"/>
        <end position="80"/>
    </location>
</feature>
<feature type="region of interest" description="Disordered" evidence="1">
    <location>
        <begin position="27"/>
        <end position="80"/>
    </location>
</feature>
<dbReference type="Pfam" id="PF13559">
    <property type="entry name" value="DUF4129"/>
    <property type="match status" value="1"/>
</dbReference>
<feature type="region of interest" description="Disordered" evidence="1">
    <location>
        <begin position="431"/>
        <end position="467"/>
    </location>
</feature>
<dbReference type="RefSeq" id="WP_138246207.1">
    <property type="nucleotide sequence ID" value="NZ_CP040330.1"/>
</dbReference>
<proteinExistence type="predicted"/>
<dbReference type="InterPro" id="IPR025403">
    <property type="entry name" value="TgpA-like_C"/>
</dbReference>
<organism evidence="4 5">
    <name type="scientific">Natrinema versiforme</name>
    <dbReference type="NCBI Taxonomy" id="88724"/>
    <lineage>
        <taxon>Archaea</taxon>
        <taxon>Methanobacteriati</taxon>
        <taxon>Methanobacteriota</taxon>
        <taxon>Stenosarchaea group</taxon>
        <taxon>Halobacteria</taxon>
        <taxon>Halobacteriales</taxon>
        <taxon>Natrialbaceae</taxon>
        <taxon>Natrinema</taxon>
    </lineage>
</organism>
<dbReference type="KEGG" id="nvr:FEJ81_15870"/>